<reference evidence="4 5" key="1">
    <citation type="journal article" date="2018" name="Nat. Genet.">
        <title>The Rosa genome provides new insights in the design of modern roses.</title>
        <authorList>
            <person name="Bendahmane M."/>
        </authorList>
    </citation>
    <scope>NUCLEOTIDE SEQUENCE [LARGE SCALE GENOMIC DNA]</scope>
    <source>
        <strain evidence="5">cv. Old Blush</strain>
    </source>
</reference>
<accession>A0A2P6R5X6</accession>
<dbReference type="Pfam" id="PF13976">
    <property type="entry name" value="gag_pre-integrs"/>
    <property type="match status" value="1"/>
</dbReference>
<feature type="compositionally biased region" description="Basic and acidic residues" evidence="2">
    <location>
        <begin position="643"/>
        <end position="652"/>
    </location>
</feature>
<dbReference type="Proteomes" id="UP000238479">
    <property type="component" value="Chromosome 3"/>
</dbReference>
<dbReference type="InterPro" id="IPR036397">
    <property type="entry name" value="RNaseH_sf"/>
</dbReference>
<dbReference type="GO" id="GO:0004190">
    <property type="term" value="F:aspartic-type endopeptidase activity"/>
    <property type="evidence" value="ECO:0007669"/>
    <property type="project" value="UniProtKB-KW"/>
</dbReference>
<dbReference type="Pfam" id="PF00665">
    <property type="entry name" value="rve"/>
    <property type="match status" value="1"/>
</dbReference>
<dbReference type="InterPro" id="IPR054722">
    <property type="entry name" value="PolX-like_BBD"/>
</dbReference>
<dbReference type="Gene3D" id="3.30.420.10">
    <property type="entry name" value="Ribonuclease H-like superfamily/Ribonuclease H"/>
    <property type="match status" value="1"/>
</dbReference>
<evidence type="ECO:0000256" key="1">
    <source>
        <dbReference type="ARBA" id="ARBA00022750"/>
    </source>
</evidence>
<dbReference type="SUPFAM" id="SSF56672">
    <property type="entry name" value="DNA/RNA polymerases"/>
    <property type="match status" value="1"/>
</dbReference>
<feature type="region of interest" description="Disordered" evidence="2">
    <location>
        <begin position="1"/>
        <end position="45"/>
    </location>
</feature>
<gene>
    <name evidence="4" type="ORF">RchiOBHm_Chr3g0451051</name>
</gene>
<dbReference type="Gramene" id="PRQ41835">
    <property type="protein sequence ID" value="PRQ41835"/>
    <property type="gene ID" value="RchiOBHm_Chr3g0451051"/>
</dbReference>
<feature type="compositionally biased region" description="Polar residues" evidence="2">
    <location>
        <begin position="29"/>
        <end position="45"/>
    </location>
</feature>
<evidence type="ECO:0000259" key="3">
    <source>
        <dbReference type="PROSITE" id="PS50994"/>
    </source>
</evidence>
<dbReference type="PANTHER" id="PTHR11439">
    <property type="entry name" value="GAG-POL-RELATED RETROTRANSPOSON"/>
    <property type="match status" value="1"/>
</dbReference>
<feature type="domain" description="Integrase catalytic" evidence="3">
    <location>
        <begin position="312"/>
        <end position="478"/>
    </location>
</feature>
<dbReference type="InterPro" id="IPR043502">
    <property type="entry name" value="DNA/RNA_pol_sf"/>
</dbReference>
<proteinExistence type="predicted"/>
<dbReference type="InterPro" id="IPR013103">
    <property type="entry name" value="RVT_2"/>
</dbReference>
<dbReference type="Pfam" id="PF07727">
    <property type="entry name" value="RVT_2"/>
    <property type="match status" value="1"/>
</dbReference>
<dbReference type="InterPro" id="IPR025724">
    <property type="entry name" value="GAG-pre-integrase_dom"/>
</dbReference>
<dbReference type="InterPro" id="IPR012337">
    <property type="entry name" value="RNaseH-like_sf"/>
</dbReference>
<dbReference type="Pfam" id="PF25597">
    <property type="entry name" value="SH3_retrovirus"/>
    <property type="match status" value="1"/>
</dbReference>
<dbReference type="EC" id="2.7.7.49" evidence="4"/>
<feature type="compositionally biased region" description="Polar residues" evidence="2">
    <location>
        <begin position="593"/>
        <end position="605"/>
    </location>
</feature>
<dbReference type="CDD" id="cd09272">
    <property type="entry name" value="RNase_HI_RT_Ty1"/>
    <property type="match status" value="1"/>
</dbReference>
<keyword evidence="4" id="KW-0548">Nucleotidyltransferase</keyword>
<dbReference type="InterPro" id="IPR057670">
    <property type="entry name" value="SH3_retrovirus"/>
</dbReference>
<comment type="caution">
    <text evidence="4">The sequence shown here is derived from an EMBL/GenBank/DDBJ whole genome shotgun (WGS) entry which is preliminary data.</text>
</comment>
<keyword evidence="4" id="KW-0808">Transferase</keyword>
<keyword evidence="1" id="KW-0064">Aspartyl protease</keyword>
<dbReference type="GO" id="GO:0003964">
    <property type="term" value="F:RNA-directed DNA polymerase activity"/>
    <property type="evidence" value="ECO:0007669"/>
    <property type="project" value="UniProtKB-KW"/>
</dbReference>
<protein>
    <submittedName>
        <fullName evidence="4">Putative RNA-directed DNA polymerase</fullName>
        <ecNumber evidence="4">2.7.7.49</ecNumber>
    </submittedName>
</protein>
<name>A0A2P6R5X6_ROSCH</name>
<dbReference type="GO" id="GO:0015074">
    <property type="term" value="P:DNA integration"/>
    <property type="evidence" value="ECO:0007669"/>
    <property type="project" value="InterPro"/>
</dbReference>
<dbReference type="EMBL" id="PDCK01000041">
    <property type="protein sequence ID" value="PRQ41835.1"/>
    <property type="molecule type" value="Genomic_DNA"/>
</dbReference>
<keyword evidence="4" id="KW-0695">RNA-directed DNA polymerase</keyword>
<evidence type="ECO:0000256" key="2">
    <source>
        <dbReference type="SAM" id="MobiDB-lite"/>
    </source>
</evidence>
<dbReference type="PROSITE" id="PS50994">
    <property type="entry name" value="INTEGRASE"/>
    <property type="match status" value="1"/>
</dbReference>
<dbReference type="Pfam" id="PF22936">
    <property type="entry name" value="Pol_BBD"/>
    <property type="match status" value="1"/>
</dbReference>
<keyword evidence="1" id="KW-0645">Protease</keyword>
<dbReference type="OMA" id="ATHEIVW"/>
<evidence type="ECO:0000313" key="5">
    <source>
        <dbReference type="Proteomes" id="UP000238479"/>
    </source>
</evidence>
<keyword evidence="1" id="KW-0378">Hydrolase</keyword>
<feature type="region of interest" description="Disordered" evidence="2">
    <location>
        <begin position="593"/>
        <end position="654"/>
    </location>
</feature>
<feature type="region of interest" description="Disordered" evidence="2">
    <location>
        <begin position="672"/>
        <end position="691"/>
    </location>
</feature>
<sequence length="1245" mass="140256">MNANKNPQRILPPLSSASTSTVPPPGFSQAKSGAPQQSFLPRKSSSIRPRGLVCQHCGDASHSKWKCYEIVGYPEWWDFTKKPRKNIGGKVAVAPTCSLPQANVTKTGNLGRSLNVNTSASNTTWIIDTGASDHMTNDPDLLQSIKPSAQAIISTADGSPSSVIGEGSVILSPSLTLDTVLVVPSLAYNLLSVSQITAALSCLVIFWPAFCIFQDILTRKILGYGVRRGNLYYLDLTDKGNQKLGQAHKAGGVEDAKAAVWLWHRRLGHLSFGYLRKLKPHLFSGVSDSDFKCHVCELAKSHRISYSPSFNKSSIPFMTVHSDVWGPAKYSTMSGAKYFVTFIDECTRMTWVMLMKNKWELCQAFQAFHKMVSSQYQRKIQVLQSDNGGEYTSNAMAEFCQSQGIHHQTSCAYTPQQNGLAERKNRQLLEVIRASLFGMNVPREYWGEALKSATYLINRTPSSVIDFETPQQKLCRLVSAPTLPNLEPRVFGCVAYVHIPKPLRNKLDPCAKRCIFVGYAEFKKGYRCYDPQTKTLHVSLDVSFHEGEAYFTGKAQEPSLQGEKRYMEENSQDIFSEIEEVEERLLQQVLFNPSNEGTTSSNSTPAAPADSEGFLDPPNCLNQSDRLMEQTEEEADLPPSTPLHEDTSRETHPQVNHCQEVSLYNPIESNHSSVPIRHVEPRYPQRSNKGIPRKQYEPELRAKVKYPIANHVSTHRLSESYALTINQLSTVAIPRTVQEALDDPKWRTAMNEEMEALQKNATWEIVPLPQGKKTVGCRWIYTVKLKADGGIDRYKARLVAKGYTQKYGVDYQETFAPVAKINTIRILMSLAATYDWPLQQYDVKNAFLHGDLEEEVYMDMPPGSQCRLSEVGKVCRLKKSLYGLKQSPRAWFGRFTKAMKAFGYRQSNSDHTLFIRRKAGKLTVLIVYVDDMVVTGDDPVERKALQDYLATEFEMKDLGKLKYFLGIEVARSKEGISLSQRKYVLDLLTDTGMLDCQPADTPMEMNHRLGEWKDQVPANKSRYQCLVGRLIYLSHTRPDIAYAVSVVSQFMHAPSEDHMNAVYRILRYLKAAPGKGLLFAKKDKLIVEGYTDADWAGSKVDRRSTSGYFTFVGGNLVTWRCKKQKVVARSSAEAEFRGMAHGVCELLWIRHLLKDLGFKSRKSMDLHCDNKAAIEIAHNPVQHDRTKHVEVDRHFIKENLDRKIIRFPFVQSEEQLADILTKAVSGKVFNSSLDKLGMIDIYAPT</sequence>
<evidence type="ECO:0000313" key="4">
    <source>
        <dbReference type="EMBL" id="PRQ41835.1"/>
    </source>
</evidence>
<dbReference type="SUPFAM" id="SSF53098">
    <property type="entry name" value="Ribonuclease H-like"/>
    <property type="match status" value="1"/>
</dbReference>
<dbReference type="InterPro" id="IPR001584">
    <property type="entry name" value="Integrase_cat-core"/>
</dbReference>
<organism evidence="4 5">
    <name type="scientific">Rosa chinensis</name>
    <name type="common">China rose</name>
    <dbReference type="NCBI Taxonomy" id="74649"/>
    <lineage>
        <taxon>Eukaryota</taxon>
        <taxon>Viridiplantae</taxon>
        <taxon>Streptophyta</taxon>
        <taxon>Embryophyta</taxon>
        <taxon>Tracheophyta</taxon>
        <taxon>Spermatophyta</taxon>
        <taxon>Magnoliopsida</taxon>
        <taxon>eudicotyledons</taxon>
        <taxon>Gunneridae</taxon>
        <taxon>Pentapetalae</taxon>
        <taxon>rosids</taxon>
        <taxon>fabids</taxon>
        <taxon>Rosales</taxon>
        <taxon>Rosaceae</taxon>
        <taxon>Rosoideae</taxon>
        <taxon>Rosoideae incertae sedis</taxon>
        <taxon>Rosa</taxon>
    </lineage>
</organism>
<dbReference type="AlphaFoldDB" id="A0A2P6R5X6"/>
<dbReference type="PANTHER" id="PTHR11439:SF467">
    <property type="entry name" value="INTEGRASE CATALYTIC DOMAIN-CONTAINING PROTEIN"/>
    <property type="match status" value="1"/>
</dbReference>
<dbReference type="GO" id="GO:0003676">
    <property type="term" value="F:nucleic acid binding"/>
    <property type="evidence" value="ECO:0007669"/>
    <property type="project" value="InterPro"/>
</dbReference>
<keyword evidence="5" id="KW-1185">Reference proteome</keyword>